<organism evidence="1 2">
    <name type="scientific">Sphaerodactylus townsendi</name>
    <dbReference type="NCBI Taxonomy" id="933632"/>
    <lineage>
        <taxon>Eukaryota</taxon>
        <taxon>Metazoa</taxon>
        <taxon>Chordata</taxon>
        <taxon>Craniata</taxon>
        <taxon>Vertebrata</taxon>
        <taxon>Euteleostomi</taxon>
        <taxon>Lepidosauria</taxon>
        <taxon>Squamata</taxon>
        <taxon>Bifurcata</taxon>
        <taxon>Gekkota</taxon>
        <taxon>Sphaerodactylidae</taxon>
        <taxon>Sphaerodactylus</taxon>
    </lineage>
</organism>
<gene>
    <name evidence="1" type="ORF">K3G42_006904</name>
</gene>
<protein>
    <submittedName>
        <fullName evidence="1">Uncharacterized protein</fullName>
    </submittedName>
</protein>
<dbReference type="Proteomes" id="UP000827872">
    <property type="component" value="Linkage Group LG01"/>
</dbReference>
<evidence type="ECO:0000313" key="2">
    <source>
        <dbReference type="Proteomes" id="UP000827872"/>
    </source>
</evidence>
<comment type="caution">
    <text evidence="1">The sequence shown here is derived from an EMBL/GenBank/DDBJ whole genome shotgun (WGS) entry which is preliminary data.</text>
</comment>
<dbReference type="EMBL" id="CM037614">
    <property type="protein sequence ID" value="KAH8015667.1"/>
    <property type="molecule type" value="Genomic_DNA"/>
</dbReference>
<evidence type="ECO:0000313" key="1">
    <source>
        <dbReference type="EMBL" id="KAH8015667.1"/>
    </source>
</evidence>
<reference evidence="1" key="1">
    <citation type="submission" date="2021-08" db="EMBL/GenBank/DDBJ databases">
        <title>The first chromosome-level gecko genome reveals the dynamic sex chromosomes of Neotropical dwarf geckos (Sphaerodactylidae: Sphaerodactylus).</title>
        <authorList>
            <person name="Pinto B.J."/>
            <person name="Keating S.E."/>
            <person name="Gamble T."/>
        </authorList>
    </citation>
    <scope>NUCLEOTIDE SEQUENCE</scope>
    <source>
        <strain evidence="1">TG3544</strain>
    </source>
</reference>
<sequence>MEWILLTSVLHTAMLAVLARAPVETLGIEGYPVFLKPKVPPGFHVRDTIWRFLTPIEELVAISFQGTPQIQYQSRFYGRSQLHTNFTLEIRPVSLGDSGTFSVLLVNTTGEMEKQTFHLAVYGTVLRKKRDVTDAVSMPTIRVFSEESNPNRSAGSCELFLACAATRGTNLTYSWAGTGVKKLSGGNHSAFENGQVLRTKLDLSEDMPASYTCTVANAVSQKSATITVWEQCQRELGL</sequence>
<proteinExistence type="predicted"/>
<name>A0ACB8G7W9_9SAUR</name>
<accession>A0ACB8G7W9</accession>
<keyword evidence="2" id="KW-1185">Reference proteome</keyword>